<dbReference type="InterPro" id="IPR009051">
    <property type="entry name" value="Helical_ferredxn"/>
</dbReference>
<evidence type="ECO:0000256" key="3">
    <source>
        <dbReference type="ARBA" id="ARBA00022737"/>
    </source>
</evidence>
<evidence type="ECO:0000259" key="7">
    <source>
        <dbReference type="PROSITE" id="PS51379"/>
    </source>
</evidence>
<protein>
    <recommendedName>
        <fullName evidence="6">Glycolate oxidase iron-sulfur subunit</fullName>
        <ecNumber evidence="6">1.1.99.14</ecNumber>
    </recommendedName>
</protein>
<keyword evidence="2 6" id="KW-0479">Metal-binding</keyword>
<comment type="function">
    <text evidence="6">Component of a complex that catalyzes the oxidation of glycolate to glyoxylate.</text>
</comment>
<keyword evidence="6" id="KW-0249">Electron transport</keyword>
<dbReference type="PANTHER" id="PTHR32479">
    <property type="entry name" value="GLYCOLATE OXIDASE IRON-SULFUR SUBUNIT"/>
    <property type="match status" value="1"/>
</dbReference>
<dbReference type="InterPro" id="IPR017896">
    <property type="entry name" value="4Fe4S_Fe-S-bd"/>
</dbReference>
<evidence type="ECO:0000256" key="1">
    <source>
        <dbReference type="ARBA" id="ARBA00022485"/>
    </source>
</evidence>
<dbReference type="GO" id="GO:0019154">
    <property type="term" value="F:glycolate dehydrogenase activity"/>
    <property type="evidence" value="ECO:0007669"/>
    <property type="project" value="UniProtKB-EC"/>
</dbReference>
<proteinExistence type="predicted"/>
<comment type="catalytic activity">
    <reaction evidence="6">
        <text>glycolate + A = glyoxylate + AH2</text>
        <dbReference type="Rhea" id="RHEA:21264"/>
        <dbReference type="ChEBI" id="CHEBI:13193"/>
        <dbReference type="ChEBI" id="CHEBI:17499"/>
        <dbReference type="ChEBI" id="CHEBI:29805"/>
        <dbReference type="ChEBI" id="CHEBI:36655"/>
        <dbReference type="EC" id="1.1.99.14"/>
    </reaction>
</comment>
<dbReference type="InterPro" id="IPR012257">
    <property type="entry name" value="Glc_ox_4Fe-4S"/>
</dbReference>
<keyword evidence="1 6" id="KW-0004">4Fe-4S</keyword>
<dbReference type="PIRSF" id="PIRSF000139">
    <property type="entry name" value="Glc_ox_4Fe-4S"/>
    <property type="match status" value="1"/>
</dbReference>
<sequence>MQTTLSDHAKSLPRGEEAESILRSCVHCGFCNATCPTYQLLGDELDGPRGRIYLIKQVLEGHEVTEKTQLHLDRCLSCRNCETTCPSGVDYHNLLDIGRAVVDAAVPRPLGQRLLREGLRAVVPNTGLFKTLTQLGHSFKPLLPGALKTKLPDTIRPAKARPTAQHARQMLMLEGCVQPGLSPNTNAATARVLDRLGIGTVSIAQAGCCGAVDYHLNAQEQGLQRARRNIDAWWPSVQAGAEAIVQTASGCGAFVKDYGHLLRDDPAYAQKAAVISERTKDLVEILRAEPLEQLGGCTRQTLAFHCPCTLQHAQKLGGAVESVLTRLGFNLTPVPDSHLCCGSAGTYSVTQPVLATQLRDNKMNALESGNPDVIATANIGCQTHLASANRTPVMHWIELVEDALPPT</sequence>
<evidence type="ECO:0000256" key="4">
    <source>
        <dbReference type="ARBA" id="ARBA00023004"/>
    </source>
</evidence>
<dbReference type="Proteomes" id="UP000625247">
    <property type="component" value="Unassembled WGS sequence"/>
</dbReference>
<evidence type="ECO:0000256" key="5">
    <source>
        <dbReference type="ARBA" id="ARBA00023014"/>
    </source>
</evidence>
<comment type="catalytic activity">
    <reaction evidence="6">
        <text>(R)-lactate + A = pyruvate + AH2</text>
        <dbReference type="Rhea" id="RHEA:15089"/>
        <dbReference type="ChEBI" id="CHEBI:13193"/>
        <dbReference type="ChEBI" id="CHEBI:15361"/>
        <dbReference type="ChEBI" id="CHEBI:16004"/>
        <dbReference type="ChEBI" id="CHEBI:17499"/>
    </reaction>
</comment>
<evidence type="ECO:0000256" key="6">
    <source>
        <dbReference type="PIRNR" id="PIRNR000139"/>
    </source>
</evidence>
<dbReference type="Pfam" id="PF02754">
    <property type="entry name" value="CCG"/>
    <property type="match status" value="2"/>
</dbReference>
<feature type="domain" description="4Fe-4S ferredoxin-type" evidence="7">
    <location>
        <begin position="66"/>
        <end position="89"/>
    </location>
</feature>
<dbReference type="Gene3D" id="1.10.1060.10">
    <property type="entry name" value="Alpha-helical ferredoxin"/>
    <property type="match status" value="1"/>
</dbReference>
<keyword evidence="3" id="KW-0677">Repeat</keyword>
<dbReference type="NCBIfam" id="NF008434">
    <property type="entry name" value="PRK11274.1"/>
    <property type="match status" value="1"/>
</dbReference>
<dbReference type="PROSITE" id="PS51379">
    <property type="entry name" value="4FE4S_FER_2"/>
    <property type="match status" value="1"/>
</dbReference>
<dbReference type="InterPro" id="IPR017900">
    <property type="entry name" value="4Fe4S_Fe_S_CS"/>
</dbReference>
<keyword evidence="5 6" id="KW-0411">Iron-sulfur</keyword>
<dbReference type="EC" id="1.1.99.14" evidence="6"/>
<gene>
    <name evidence="8" type="primary">glcF</name>
    <name evidence="8" type="ORF">IFT62_18195</name>
</gene>
<keyword evidence="6" id="KW-0813">Transport</keyword>
<dbReference type="PANTHER" id="PTHR32479:SF17">
    <property type="entry name" value="GLYCOLATE OXIDASE IRON-SULFUR SUBUNIT"/>
    <property type="match status" value="1"/>
</dbReference>
<dbReference type="EMBL" id="JACYNP010000008">
    <property type="protein sequence ID" value="MBD8123146.1"/>
    <property type="molecule type" value="Genomic_DNA"/>
</dbReference>
<name>A0ABR9AAS0_9PSED</name>
<evidence type="ECO:0000313" key="8">
    <source>
        <dbReference type="EMBL" id="MBD8123146.1"/>
    </source>
</evidence>
<comment type="cofactor">
    <cofactor evidence="6">
        <name>[4Fe-4S] cluster</name>
        <dbReference type="ChEBI" id="CHEBI:49883"/>
    </cofactor>
    <text evidence="6">Binds 2 [4Fe-4S] clusters.</text>
</comment>
<reference evidence="8 9" key="1">
    <citation type="journal article" date="2020" name="FEMS Microbiol. Ecol.">
        <title>Temporal dynamics of bacterial communities during seed development and maturation.</title>
        <authorList>
            <person name="Chesneau G."/>
            <person name="Torres-Cortes G."/>
            <person name="Briand M."/>
            <person name="Darrasse A."/>
            <person name="Preveaux A."/>
            <person name="Marais C."/>
            <person name="Jacques M.A."/>
            <person name="Shade A."/>
            <person name="Barret M."/>
        </authorList>
    </citation>
    <scope>NUCLEOTIDE SEQUENCE [LARGE SCALE GENOMIC DNA]</scope>
    <source>
        <strain evidence="8 9">CFBP13723</strain>
    </source>
</reference>
<accession>A0ABR9AAS0</accession>
<evidence type="ECO:0000256" key="2">
    <source>
        <dbReference type="ARBA" id="ARBA00022723"/>
    </source>
</evidence>
<keyword evidence="4 6" id="KW-0408">Iron</keyword>
<dbReference type="InterPro" id="IPR004017">
    <property type="entry name" value="Cys_rich_dom"/>
</dbReference>
<dbReference type="Pfam" id="PF13183">
    <property type="entry name" value="Fer4_8"/>
    <property type="match status" value="1"/>
</dbReference>
<dbReference type="RefSeq" id="WP_191945142.1">
    <property type="nucleotide sequence ID" value="NZ_JACYNP010000008.1"/>
</dbReference>
<keyword evidence="9" id="KW-1185">Reference proteome</keyword>
<dbReference type="SUPFAM" id="SSF54862">
    <property type="entry name" value="4Fe-4S ferredoxins"/>
    <property type="match status" value="1"/>
</dbReference>
<keyword evidence="8" id="KW-0560">Oxidoreductase</keyword>
<dbReference type="PROSITE" id="PS00198">
    <property type="entry name" value="4FE4S_FER_1"/>
    <property type="match status" value="1"/>
</dbReference>
<organism evidence="8 9">
    <name type="scientific">Pseudomonas lutea</name>
    <dbReference type="NCBI Taxonomy" id="243924"/>
    <lineage>
        <taxon>Bacteria</taxon>
        <taxon>Pseudomonadati</taxon>
        <taxon>Pseudomonadota</taxon>
        <taxon>Gammaproteobacteria</taxon>
        <taxon>Pseudomonadales</taxon>
        <taxon>Pseudomonadaceae</taxon>
        <taxon>Pseudomonas</taxon>
    </lineage>
</organism>
<comment type="caution">
    <text evidence="8">The sequence shown here is derived from an EMBL/GenBank/DDBJ whole genome shotgun (WGS) entry which is preliminary data.</text>
</comment>
<evidence type="ECO:0000313" key="9">
    <source>
        <dbReference type="Proteomes" id="UP000625247"/>
    </source>
</evidence>